<evidence type="ECO:0000313" key="1">
    <source>
        <dbReference type="EMBL" id="KAJ5084709.1"/>
    </source>
</evidence>
<dbReference type="AlphaFoldDB" id="A0A9W9EN11"/>
<protein>
    <submittedName>
        <fullName evidence="1">Uncharacterized protein</fullName>
    </submittedName>
</protein>
<dbReference type="GeneID" id="81398982"/>
<dbReference type="EMBL" id="JAPMSZ010000011">
    <property type="protein sequence ID" value="KAJ5084709.1"/>
    <property type="molecule type" value="Genomic_DNA"/>
</dbReference>
<comment type="caution">
    <text evidence="1">The sequence shown here is derived from an EMBL/GenBank/DDBJ whole genome shotgun (WGS) entry which is preliminary data.</text>
</comment>
<organism evidence="1 2">
    <name type="scientific">Penicillium alfredii</name>
    <dbReference type="NCBI Taxonomy" id="1506179"/>
    <lineage>
        <taxon>Eukaryota</taxon>
        <taxon>Fungi</taxon>
        <taxon>Dikarya</taxon>
        <taxon>Ascomycota</taxon>
        <taxon>Pezizomycotina</taxon>
        <taxon>Eurotiomycetes</taxon>
        <taxon>Eurotiomycetidae</taxon>
        <taxon>Eurotiales</taxon>
        <taxon>Aspergillaceae</taxon>
        <taxon>Penicillium</taxon>
    </lineage>
</organism>
<name>A0A9W9EN11_9EURO</name>
<reference evidence="1" key="2">
    <citation type="journal article" date="2023" name="IMA Fungus">
        <title>Comparative genomic study of the Penicillium genus elucidates a diverse pangenome and 15 lateral gene transfer events.</title>
        <authorList>
            <person name="Petersen C."/>
            <person name="Sorensen T."/>
            <person name="Nielsen M.R."/>
            <person name="Sondergaard T.E."/>
            <person name="Sorensen J.L."/>
            <person name="Fitzpatrick D.A."/>
            <person name="Frisvad J.C."/>
            <person name="Nielsen K.L."/>
        </authorList>
    </citation>
    <scope>NUCLEOTIDE SEQUENCE</scope>
    <source>
        <strain evidence="1">IBT 34128</strain>
    </source>
</reference>
<gene>
    <name evidence="1" type="ORF">NUU61_009288</name>
</gene>
<reference evidence="1" key="1">
    <citation type="submission" date="2022-11" db="EMBL/GenBank/DDBJ databases">
        <authorList>
            <person name="Petersen C."/>
        </authorList>
    </citation>
    <scope>NUCLEOTIDE SEQUENCE</scope>
    <source>
        <strain evidence="1">IBT 34128</strain>
    </source>
</reference>
<keyword evidence="2" id="KW-1185">Reference proteome</keyword>
<evidence type="ECO:0000313" key="2">
    <source>
        <dbReference type="Proteomes" id="UP001141434"/>
    </source>
</evidence>
<dbReference type="Proteomes" id="UP001141434">
    <property type="component" value="Unassembled WGS sequence"/>
</dbReference>
<proteinExistence type="predicted"/>
<accession>A0A9W9EN11</accession>
<dbReference type="RefSeq" id="XP_056508106.1">
    <property type="nucleotide sequence ID" value="XM_056659813.1"/>
</dbReference>
<sequence>MSVQPLGLQANTAQPVEITQVTAAVIRLAWNTRNLLTRSVETSEAQDTEPVYQSTSLPVYLTIQSRMAMALQSGVMAGETDTSATV</sequence>